<feature type="compositionally biased region" description="Polar residues" evidence="1">
    <location>
        <begin position="1036"/>
        <end position="1050"/>
    </location>
</feature>
<feature type="compositionally biased region" description="Basic and acidic residues" evidence="1">
    <location>
        <begin position="585"/>
        <end position="614"/>
    </location>
</feature>
<feature type="compositionally biased region" description="Polar residues" evidence="1">
    <location>
        <begin position="801"/>
        <end position="813"/>
    </location>
</feature>
<feature type="compositionally biased region" description="Polar residues" evidence="1">
    <location>
        <begin position="198"/>
        <end position="215"/>
    </location>
</feature>
<dbReference type="HOGENOM" id="CLU_249977_0_0_1"/>
<feature type="compositionally biased region" description="Low complexity" evidence="1">
    <location>
        <begin position="24"/>
        <end position="67"/>
    </location>
</feature>
<feature type="region of interest" description="Disordered" evidence="1">
    <location>
        <begin position="707"/>
        <end position="747"/>
    </location>
</feature>
<feature type="compositionally biased region" description="Polar residues" evidence="1">
    <location>
        <begin position="735"/>
        <end position="744"/>
    </location>
</feature>
<feature type="compositionally biased region" description="Low complexity" evidence="1">
    <location>
        <begin position="216"/>
        <end position="244"/>
    </location>
</feature>
<name>F0XQ56_GROCL</name>
<dbReference type="STRING" id="655863.F0XQ56"/>
<feature type="region of interest" description="Disordered" evidence="1">
    <location>
        <begin position="972"/>
        <end position="1107"/>
    </location>
</feature>
<feature type="compositionally biased region" description="Polar residues" evidence="1">
    <location>
        <begin position="622"/>
        <end position="632"/>
    </location>
</feature>
<feature type="compositionally biased region" description="Low complexity" evidence="1">
    <location>
        <begin position="185"/>
        <end position="197"/>
    </location>
</feature>
<feature type="compositionally biased region" description="Low complexity" evidence="1">
    <location>
        <begin position="1194"/>
        <end position="1215"/>
    </location>
</feature>
<feature type="compositionally biased region" description="Low complexity" evidence="1">
    <location>
        <begin position="256"/>
        <end position="270"/>
    </location>
</feature>
<dbReference type="RefSeq" id="XP_014170232.1">
    <property type="nucleotide sequence ID" value="XM_014314757.1"/>
</dbReference>
<dbReference type="eggNOG" id="ENOG502S1ZU">
    <property type="taxonomic scope" value="Eukaryota"/>
</dbReference>
<feature type="compositionally biased region" description="Polar residues" evidence="1">
    <location>
        <begin position="1242"/>
        <end position="1277"/>
    </location>
</feature>
<feature type="compositionally biased region" description="Low complexity" evidence="1">
    <location>
        <begin position="309"/>
        <end position="340"/>
    </location>
</feature>
<dbReference type="EMBL" id="GL629801">
    <property type="protein sequence ID" value="EFX00750.1"/>
    <property type="molecule type" value="Genomic_DNA"/>
</dbReference>
<feature type="compositionally biased region" description="Low complexity" evidence="1">
    <location>
        <begin position="163"/>
        <end position="177"/>
    </location>
</feature>
<evidence type="ECO:0000313" key="3">
    <source>
        <dbReference type="Proteomes" id="UP000007796"/>
    </source>
</evidence>
<accession>F0XQ56</accession>
<keyword evidence="3" id="KW-1185">Reference proteome</keyword>
<gene>
    <name evidence="2" type="ORF">CMQ_7752</name>
</gene>
<feature type="compositionally biased region" description="Gly residues" evidence="1">
    <location>
        <begin position="1219"/>
        <end position="1230"/>
    </location>
</feature>
<feature type="compositionally biased region" description="Pro residues" evidence="1">
    <location>
        <begin position="132"/>
        <end position="142"/>
    </location>
</feature>
<dbReference type="Proteomes" id="UP000007796">
    <property type="component" value="Unassembled WGS sequence"/>
</dbReference>
<feature type="region of interest" description="Disordered" evidence="1">
    <location>
        <begin position="1"/>
        <end position="270"/>
    </location>
</feature>
<feature type="compositionally biased region" description="Polar residues" evidence="1">
    <location>
        <begin position="530"/>
        <end position="546"/>
    </location>
</feature>
<feature type="compositionally biased region" description="Low complexity" evidence="1">
    <location>
        <begin position="814"/>
        <end position="832"/>
    </location>
</feature>
<dbReference type="OrthoDB" id="5369729at2759"/>
<organism evidence="3">
    <name type="scientific">Grosmannia clavigera (strain kw1407 / UAMH 11150)</name>
    <name type="common">Blue stain fungus</name>
    <name type="synonym">Graphiocladiella clavigera</name>
    <dbReference type="NCBI Taxonomy" id="655863"/>
    <lineage>
        <taxon>Eukaryota</taxon>
        <taxon>Fungi</taxon>
        <taxon>Dikarya</taxon>
        <taxon>Ascomycota</taxon>
        <taxon>Pezizomycotina</taxon>
        <taxon>Sordariomycetes</taxon>
        <taxon>Sordariomycetidae</taxon>
        <taxon>Ophiostomatales</taxon>
        <taxon>Ophiostomataceae</taxon>
        <taxon>Leptographium</taxon>
    </lineage>
</organism>
<feature type="compositionally biased region" description="Low complexity" evidence="1">
    <location>
        <begin position="645"/>
        <end position="658"/>
    </location>
</feature>
<feature type="region of interest" description="Disordered" evidence="1">
    <location>
        <begin position="303"/>
        <end position="367"/>
    </location>
</feature>
<dbReference type="InParanoid" id="F0XQ56"/>
<dbReference type="GeneID" id="25981331"/>
<feature type="region of interest" description="Disordered" evidence="1">
    <location>
        <begin position="1194"/>
        <end position="1283"/>
    </location>
</feature>
<reference evidence="2 3" key="1">
    <citation type="journal article" date="2011" name="Proc. Natl. Acad. Sci. U.S.A.">
        <title>Genome and transcriptome analyses of the mountain pine beetle-fungal symbiont Grosmannia clavigera, a lodgepole pine pathogen.</title>
        <authorList>
            <person name="DiGuistini S."/>
            <person name="Wang Y."/>
            <person name="Liao N.Y."/>
            <person name="Taylor G."/>
            <person name="Tanguay P."/>
            <person name="Feau N."/>
            <person name="Henrissat B."/>
            <person name="Chan S.K."/>
            <person name="Hesse-Orce U."/>
            <person name="Alamouti S.M."/>
            <person name="Tsui C.K.M."/>
            <person name="Docking R.T."/>
            <person name="Levasseur A."/>
            <person name="Haridas S."/>
            <person name="Robertson G."/>
            <person name="Birol I."/>
            <person name="Holt R.A."/>
            <person name="Marra M.A."/>
            <person name="Hamelin R.C."/>
            <person name="Hirst M."/>
            <person name="Jones S.J.M."/>
            <person name="Bohlmann J."/>
            <person name="Breuil C."/>
        </authorList>
    </citation>
    <scope>NUCLEOTIDE SEQUENCE [LARGE SCALE GENOMIC DNA]</scope>
    <source>
        <strain evidence="3">kw1407 / UAMH 11150</strain>
    </source>
</reference>
<feature type="region of interest" description="Disordered" evidence="1">
    <location>
        <begin position="762"/>
        <end position="832"/>
    </location>
</feature>
<evidence type="ECO:0000313" key="2">
    <source>
        <dbReference type="EMBL" id="EFX00750.1"/>
    </source>
</evidence>
<feature type="compositionally biased region" description="Low complexity" evidence="1">
    <location>
        <begin position="386"/>
        <end position="409"/>
    </location>
</feature>
<feature type="compositionally biased region" description="Basic and acidic residues" evidence="1">
    <location>
        <begin position="553"/>
        <end position="570"/>
    </location>
</feature>
<sequence>MASVAIAGHSFAANTVTPPPPATPATNRTTTTAVAGTASPASRRSPPNSAPVDSDVSPAPSTSPASTQIQYPQSRTDPHPDHRLQTPKSQQTPTHHPLHAHRQNHNSSKLPAFRFADLRKDSLVLPSRPHHSPPSPVSPEPPYDSGLQQQQQKVDALQGADSQQNHCQYDQQQRHQQPTPPTPPTTADANFTAPTTTSRCNSAGNVHNNTVSATRSDFPLSPTSSSSASGNTRPSQPARSRPSSFQNLAPPPPPHQQQSFSPFSRPASFPNSPPTVVVSAVNTTPLAFSSSPVTARLQRTLTDPIPSKSTSPSPSAGASTSASAATTSSSSQPQPLASLGNAKTQSLHRRAPASFSSHGLETSRGPPTAFTAKRIQAVNVQAAAAHAAATAQGSRPSGSAPTTTPAPEAATERVKSQRDSALSPSEPSSPQQSADDKRKPATITSRPPVSFRAPCYDSSSPRGAIPPIRSFRSSGSRKSLGLDMNSRPFGDFSDADSTDAGGLSPTQHGRSLRALEGLTDDEWTQRAFHDSTSTRSTLPDTDTENTADIFMRIAREDTRNRSSDEDRPSDNHSVAPASPTQVARRLSDQRETARSRRAGEELAVRTHAFSHELSQRALANDRLTSSRASGTQKPDPVRTARTVISSARPSPSTPRASAFFDTASEVGTSYARRRPSTDNNNNNNGSTAPPARTSSIKPSLAFARTYSSSPLVPKHTSEPQQQTAHEPSHGVVEGTESSGSTAAPSTVWDELDDLKSRMRRLELSGKIPPTSGAAMSRVSDDRPRTATTNATTVSASPKRGANSSAQADARSTTSSQLHHQQSQQQLLSLSLQQGAQPSHANLLTALQKVKAQTSDDVYKAMEAMAAEALALAQMVGVSGQPGPISSGASTIGGGGPATVTDRQLRRKADSICRSLTELCLTLNEEAVHKKTAATTSASTALTTMTSMTTMTGAASTAVAPAISQTHLQAIGSREEAEAMASPATSSKPFSPMLRRPTFDAFSPSIQTSPKAVYRFEGRRDERQDERRASLMMPSSLAGSRQSLGPPSTADNVGRRSSLLISRTRRAVTEEPTDDSQGSGRRSSILRMRRAGTEEPAEEGGRKSSLLLRSRRAVMMSVEDDDDQDSGIRSARSPARIITETAVSASGSRQPREYAGREYLTAPGETSPLGSSALPRRRLIPSSLSSRLVSPQLMAMTATSTSSPSSSSQALLSSRRFLGRSGGGNRDGGSGTPTKTSEDRAQQRQLSLGQTAMMNRTSVSSRRMTRDTGISNMPSAASQVGGYR</sequence>
<feature type="compositionally biased region" description="Low complexity" evidence="1">
    <location>
        <begin position="419"/>
        <end position="433"/>
    </location>
</feature>
<feature type="region of interest" description="Disordered" evidence="1">
    <location>
        <begin position="1141"/>
        <end position="1175"/>
    </location>
</feature>
<protein>
    <submittedName>
        <fullName evidence="2">Lpxtg-motif cell wall anchor domain containing protein</fullName>
    </submittedName>
</protein>
<evidence type="ECO:0000256" key="1">
    <source>
        <dbReference type="SAM" id="MobiDB-lite"/>
    </source>
</evidence>
<proteinExistence type="predicted"/>
<feature type="compositionally biased region" description="Basic and acidic residues" evidence="1">
    <location>
        <begin position="1013"/>
        <end position="1028"/>
    </location>
</feature>
<feature type="region of interest" description="Disordered" evidence="1">
    <location>
        <begin position="386"/>
        <end position="695"/>
    </location>
</feature>